<dbReference type="GO" id="GO:0001508">
    <property type="term" value="P:action potential"/>
    <property type="evidence" value="ECO:0007669"/>
    <property type="project" value="TreeGrafter"/>
</dbReference>
<gene>
    <name evidence="16" type="ORF">Bathy09g00980</name>
</gene>
<evidence type="ECO:0000256" key="12">
    <source>
        <dbReference type="SAM" id="MobiDB-lite"/>
    </source>
</evidence>
<evidence type="ECO:0000256" key="1">
    <source>
        <dbReference type="ARBA" id="ARBA00004141"/>
    </source>
</evidence>
<evidence type="ECO:0000256" key="6">
    <source>
        <dbReference type="ARBA" id="ARBA00022958"/>
    </source>
</evidence>
<organism evidence="16 17">
    <name type="scientific">Bathycoccus prasinos</name>
    <dbReference type="NCBI Taxonomy" id="41875"/>
    <lineage>
        <taxon>Eukaryota</taxon>
        <taxon>Viridiplantae</taxon>
        <taxon>Chlorophyta</taxon>
        <taxon>Mamiellophyceae</taxon>
        <taxon>Mamiellales</taxon>
        <taxon>Bathycoccaceae</taxon>
        <taxon>Bathycoccus</taxon>
    </lineage>
</organism>
<keyword evidence="10" id="KW-0407">Ion channel</keyword>
<evidence type="ECO:0000256" key="2">
    <source>
        <dbReference type="ARBA" id="ARBA00022448"/>
    </source>
</evidence>
<evidence type="ECO:0000256" key="11">
    <source>
        <dbReference type="SAM" id="Coils"/>
    </source>
</evidence>
<proteinExistence type="predicted"/>
<feature type="domain" description="Ion transport" evidence="14">
    <location>
        <begin position="218"/>
        <end position="299"/>
    </location>
</feature>
<evidence type="ECO:0000256" key="7">
    <source>
        <dbReference type="ARBA" id="ARBA00022989"/>
    </source>
</evidence>
<dbReference type="InterPro" id="IPR005821">
    <property type="entry name" value="Ion_trans_dom"/>
</dbReference>
<evidence type="ECO:0000313" key="17">
    <source>
        <dbReference type="Proteomes" id="UP000198341"/>
    </source>
</evidence>
<keyword evidence="6" id="KW-0630">Potassium</keyword>
<feature type="coiled-coil region" evidence="11">
    <location>
        <begin position="531"/>
        <end position="586"/>
    </location>
</feature>
<keyword evidence="8" id="KW-0406">Ion transport</keyword>
<dbReference type="Pfam" id="PF07885">
    <property type="entry name" value="Ion_trans_2"/>
    <property type="match status" value="1"/>
</dbReference>
<keyword evidence="3" id="KW-0633">Potassium transport</keyword>
<keyword evidence="17" id="KW-1185">Reference proteome</keyword>
<dbReference type="PANTHER" id="PTHR11537:SF254">
    <property type="entry name" value="POTASSIUM VOLTAGE-GATED CHANNEL PROTEIN SHAB"/>
    <property type="match status" value="1"/>
</dbReference>
<keyword evidence="7 13" id="KW-1133">Transmembrane helix</keyword>
<keyword evidence="5" id="KW-0631">Potassium channel</keyword>
<name>K8FIG6_9CHLO</name>
<dbReference type="GO" id="GO:0008076">
    <property type="term" value="C:voltage-gated potassium channel complex"/>
    <property type="evidence" value="ECO:0007669"/>
    <property type="project" value="InterPro"/>
</dbReference>
<dbReference type="Pfam" id="PF00520">
    <property type="entry name" value="Ion_trans"/>
    <property type="match status" value="1"/>
</dbReference>
<dbReference type="InterPro" id="IPR028325">
    <property type="entry name" value="VG_K_chnl"/>
</dbReference>
<keyword evidence="9 13" id="KW-0472">Membrane</keyword>
<dbReference type="InterPro" id="IPR013099">
    <property type="entry name" value="K_chnl_dom"/>
</dbReference>
<dbReference type="AlphaFoldDB" id="K8FIG6"/>
<accession>K8FIG6</accession>
<dbReference type="KEGG" id="bpg:Bathy09g00980"/>
<evidence type="ECO:0000259" key="14">
    <source>
        <dbReference type="Pfam" id="PF00520"/>
    </source>
</evidence>
<keyword evidence="2" id="KW-0813">Transport</keyword>
<dbReference type="STRING" id="41875.K8FIG6"/>
<feature type="transmembrane region" description="Helical" evidence="13">
    <location>
        <begin position="398"/>
        <end position="418"/>
    </location>
</feature>
<evidence type="ECO:0000259" key="15">
    <source>
        <dbReference type="Pfam" id="PF07885"/>
    </source>
</evidence>
<dbReference type="SUPFAM" id="SSF81324">
    <property type="entry name" value="Voltage-gated potassium channels"/>
    <property type="match status" value="1"/>
</dbReference>
<evidence type="ECO:0000313" key="16">
    <source>
        <dbReference type="EMBL" id="CCO66814.1"/>
    </source>
</evidence>
<feature type="domain" description="Potassium channel" evidence="15">
    <location>
        <begin position="347"/>
        <end position="420"/>
    </location>
</feature>
<evidence type="ECO:0000256" key="5">
    <source>
        <dbReference type="ARBA" id="ARBA00022826"/>
    </source>
</evidence>
<feature type="compositionally biased region" description="Low complexity" evidence="12">
    <location>
        <begin position="104"/>
        <end position="118"/>
    </location>
</feature>
<sequence>MVLFLSRDGGSFSSSSSCSFLPPPVRRMRRIKSASENHSHPQSKNCWKKRRRDDFIMCAKNNASASYSSSLFIKKKRQRDKGIASYWSGSGSGDGPSFGGTSGGSSSSQSQGGSFNSGSFDENYAQQQNWNEFPNREDFENIEWHSKPLNLRFKDLLKDADDSGFWIIFSTVGVGIVAYLESCEEQAIKQGLQLFDVLPVQFPDSLAPLFTYSRIADGEIVLQGIFLFEFFLRLWTEDFSLQYLRKPLALIDFLALLPTFGFIFDSTLGIGGGAAMVATGTNQYRPLRIFRLFRLLRLLDKEGEEEKNRRRGRRRRRKTAREIELEQQKAADREITEKIVAVLVEFLCVFLISAELFFDIEYESNDKISDVGDAIYWSFLTLTGIGQPFEAVTAEGRVVTVISILTALVVVPIQLAAIASARSSNNASVAGMSGGGNIAPSLGMISSVATNASNAQQQQIQQQKPSLVTTNGVKPSTGTVSSVTGAVDLTKTDFVNDNTVILNGGGGDSTSLMGGGGGGGYYRPQPSDWELDRSKVELEAARNQLYEYEKEIKYLKAMNRKLDFELEQMSTELQEKKKKLKKFAAAQQAESSNEN</sequence>
<dbReference type="GeneID" id="19013605"/>
<keyword evidence="11" id="KW-0175">Coiled coil</keyword>
<feature type="region of interest" description="Disordered" evidence="12">
    <location>
        <begin position="1"/>
        <end position="20"/>
    </location>
</feature>
<dbReference type="RefSeq" id="XP_007511254.1">
    <property type="nucleotide sequence ID" value="XM_007511192.1"/>
</dbReference>
<dbReference type="GO" id="GO:0005249">
    <property type="term" value="F:voltage-gated potassium channel activity"/>
    <property type="evidence" value="ECO:0007669"/>
    <property type="project" value="InterPro"/>
</dbReference>
<evidence type="ECO:0000256" key="13">
    <source>
        <dbReference type="SAM" id="Phobius"/>
    </source>
</evidence>
<feature type="region of interest" description="Disordered" evidence="12">
    <location>
        <begin position="84"/>
        <end position="118"/>
    </location>
</feature>
<dbReference type="Proteomes" id="UP000198341">
    <property type="component" value="Chromosome 9"/>
</dbReference>
<dbReference type="Gene3D" id="1.10.287.70">
    <property type="match status" value="1"/>
</dbReference>
<feature type="compositionally biased region" description="Gly residues" evidence="12">
    <location>
        <begin position="90"/>
        <end position="103"/>
    </location>
</feature>
<dbReference type="OrthoDB" id="498779at2759"/>
<evidence type="ECO:0000256" key="3">
    <source>
        <dbReference type="ARBA" id="ARBA00022538"/>
    </source>
</evidence>
<comment type="subcellular location">
    <subcellularLocation>
        <location evidence="1">Membrane</location>
        <topology evidence="1">Multi-pass membrane protein</topology>
    </subcellularLocation>
</comment>
<keyword evidence="4 13" id="KW-0812">Transmembrane</keyword>
<reference evidence="16 17" key="1">
    <citation type="submission" date="2011-10" db="EMBL/GenBank/DDBJ databases">
        <authorList>
            <person name="Genoscope - CEA"/>
        </authorList>
    </citation>
    <scope>NUCLEOTIDE SEQUENCE [LARGE SCALE GENOMIC DNA]</scope>
    <source>
        <strain evidence="16 17">RCC 1105</strain>
    </source>
</reference>
<dbReference type="EMBL" id="FO082270">
    <property type="protein sequence ID" value="CCO66814.1"/>
    <property type="molecule type" value="Genomic_DNA"/>
</dbReference>
<evidence type="ECO:0000256" key="9">
    <source>
        <dbReference type="ARBA" id="ARBA00023136"/>
    </source>
</evidence>
<evidence type="ECO:0000256" key="8">
    <source>
        <dbReference type="ARBA" id="ARBA00023065"/>
    </source>
</evidence>
<dbReference type="PANTHER" id="PTHR11537">
    <property type="entry name" value="VOLTAGE-GATED POTASSIUM CHANNEL"/>
    <property type="match status" value="1"/>
</dbReference>
<evidence type="ECO:0000256" key="10">
    <source>
        <dbReference type="ARBA" id="ARBA00023303"/>
    </source>
</evidence>
<dbReference type="eggNOG" id="ENOG502T0H5">
    <property type="taxonomic scope" value="Eukaryota"/>
</dbReference>
<feature type="transmembrane region" description="Helical" evidence="13">
    <location>
        <begin position="256"/>
        <end position="278"/>
    </location>
</feature>
<feature type="transmembrane region" description="Helical" evidence="13">
    <location>
        <begin position="339"/>
        <end position="358"/>
    </location>
</feature>
<evidence type="ECO:0000256" key="4">
    <source>
        <dbReference type="ARBA" id="ARBA00022692"/>
    </source>
</evidence>
<protein>
    <submittedName>
        <fullName evidence="16">Unnamed protein product</fullName>
    </submittedName>
</protein>